<gene>
    <name evidence="5" type="ORF">PSM36_2607</name>
</gene>
<evidence type="ECO:0000256" key="1">
    <source>
        <dbReference type="ARBA" id="ARBA00022801"/>
    </source>
</evidence>
<feature type="binding site" evidence="4">
    <location>
        <position position="251"/>
    </location>
    <ligand>
        <name>substrate</name>
    </ligand>
</feature>
<keyword evidence="6" id="KW-1185">Reference proteome</keyword>
<evidence type="ECO:0000313" key="5">
    <source>
        <dbReference type="EMBL" id="SCD21408.1"/>
    </source>
</evidence>
<dbReference type="InterPro" id="IPR012341">
    <property type="entry name" value="6hp_glycosidase-like_sf"/>
</dbReference>
<accession>A0A1R3T7Z1</accession>
<proteinExistence type="inferred from homology"/>
<reference evidence="5 6" key="1">
    <citation type="submission" date="2016-08" db="EMBL/GenBank/DDBJ databases">
        <authorList>
            <person name="Seilhamer J.J."/>
        </authorList>
    </citation>
    <scope>NUCLEOTIDE SEQUENCE [LARGE SCALE GENOMIC DNA]</scope>
    <source>
        <strain evidence="5">M3/6</strain>
    </source>
</reference>
<dbReference type="PANTHER" id="PTHR36845">
    <property type="entry name" value="HYDROLASE, PUTATIVE (AFU_ORTHOLOGUE AFUA_7G05090)-RELATED"/>
    <property type="match status" value="1"/>
</dbReference>
<dbReference type="InterPro" id="IPR052369">
    <property type="entry name" value="UG_Glycosaminoglycan_Hydrolase"/>
</dbReference>
<dbReference type="AlphaFoldDB" id="A0A1R3T7Z1"/>
<dbReference type="Pfam" id="PF07470">
    <property type="entry name" value="Glyco_hydro_88"/>
    <property type="match status" value="1"/>
</dbReference>
<evidence type="ECO:0000256" key="3">
    <source>
        <dbReference type="PIRSR" id="PIRSR610905-1"/>
    </source>
</evidence>
<feature type="binding site" evidence="4">
    <location>
        <position position="239"/>
    </location>
    <ligand>
        <name>substrate</name>
    </ligand>
</feature>
<name>A0A1R3T7Z1_9BACT</name>
<keyword evidence="1 5" id="KW-0378">Hydrolase</keyword>
<evidence type="ECO:0000256" key="4">
    <source>
        <dbReference type="PIRSR" id="PIRSR610905-2"/>
    </source>
</evidence>
<feature type="binding site" evidence="4">
    <location>
        <position position="179"/>
    </location>
    <ligand>
        <name>substrate</name>
    </ligand>
</feature>
<feature type="active site" description="Nucleophile" evidence="3">
    <location>
        <position position="114"/>
    </location>
</feature>
<feature type="binding site" evidence="4">
    <location>
        <position position="114"/>
    </location>
    <ligand>
        <name>substrate</name>
    </ligand>
</feature>
<dbReference type="EMBL" id="LT605205">
    <property type="protein sequence ID" value="SCD21408.1"/>
    <property type="molecule type" value="Genomic_DNA"/>
</dbReference>
<dbReference type="Gene3D" id="1.50.10.10">
    <property type="match status" value="1"/>
</dbReference>
<dbReference type="Proteomes" id="UP000187464">
    <property type="component" value="Chromosome I"/>
</dbReference>
<evidence type="ECO:0000313" key="6">
    <source>
        <dbReference type="Proteomes" id="UP000187464"/>
    </source>
</evidence>
<feature type="active site" description="Proton donor" evidence="3">
    <location>
        <position position="179"/>
    </location>
</feature>
<comment type="similarity">
    <text evidence="2">Belongs to the glycosyl hydrolase 88 family.</text>
</comment>
<dbReference type="PANTHER" id="PTHR36845:SF1">
    <property type="entry name" value="HYDROLASE, PUTATIVE (AFU_ORTHOLOGUE AFUA_7G05090)-RELATED"/>
    <property type="match status" value="1"/>
</dbReference>
<dbReference type="PROSITE" id="PS51257">
    <property type="entry name" value="PROKAR_LIPOPROTEIN"/>
    <property type="match status" value="1"/>
</dbReference>
<dbReference type="STRING" id="1642647.PSM36_2607"/>
<feature type="binding site" evidence="4">
    <location>
        <position position="255"/>
    </location>
    <ligand>
        <name>substrate</name>
    </ligand>
</feature>
<dbReference type="InterPro" id="IPR010905">
    <property type="entry name" value="Glyco_hydro_88"/>
</dbReference>
<dbReference type="SUPFAM" id="SSF48208">
    <property type="entry name" value="Six-hairpin glycosidases"/>
    <property type="match status" value="1"/>
</dbReference>
<sequence length="399" mass="45779">MKSLVMSVFVLALVSCGTGTKEENNFIRENIDFAVDQIGREIEVIEASDKFLNPVTLKQDGSVYYCGYADWRSGFFPGSVWYLYELTGDESYRPLAHKYSKGIEEAKNLTWHHDVGFMVYCSFGNGLRLTGEPEYKDIIIQAAKSLSTRFRPVAGILQSWDVERGWQSERGWECPVIIDNMMNLELLFEATKLSDDPSFREIAISHANRTLTEQFRPDGSTFHVIDYSMEDGSVRNRHTAQGYAHESTWSRGQAWAIYGFTLCYRETGDRKYIEMALKAFNFMRNHKDMPEDLIPYWDMDAPEIPNEYRDASSAAVIASALYEISTMDVDNPQQYKEYADLIMESLASPAYRAEPGTNGHFLLMHSVGSIPHNNEIDVPLNYADYYFLEALKRKRDIEE</sequence>
<protein>
    <submittedName>
        <fullName evidence="5">Glycosyl Hydrolase Family 88</fullName>
    </submittedName>
</protein>
<evidence type="ECO:0000256" key="2">
    <source>
        <dbReference type="ARBA" id="ARBA00038358"/>
    </source>
</evidence>
<dbReference type="GO" id="GO:0052757">
    <property type="term" value="F:chondroitin hydrolase activity"/>
    <property type="evidence" value="ECO:0007669"/>
    <property type="project" value="TreeGrafter"/>
</dbReference>
<dbReference type="InterPro" id="IPR008928">
    <property type="entry name" value="6-hairpin_glycosidase_sf"/>
</dbReference>
<dbReference type="KEGG" id="psac:PSM36_2607"/>
<dbReference type="GO" id="GO:0000272">
    <property type="term" value="P:polysaccharide catabolic process"/>
    <property type="evidence" value="ECO:0007669"/>
    <property type="project" value="TreeGrafter"/>
</dbReference>
<organism evidence="5 6">
    <name type="scientific">Proteiniphilum saccharofermentans</name>
    <dbReference type="NCBI Taxonomy" id="1642647"/>
    <lineage>
        <taxon>Bacteria</taxon>
        <taxon>Pseudomonadati</taxon>
        <taxon>Bacteroidota</taxon>
        <taxon>Bacteroidia</taxon>
        <taxon>Bacteroidales</taxon>
        <taxon>Dysgonomonadaceae</taxon>
        <taxon>Proteiniphilum</taxon>
    </lineage>
</organism>
<feature type="binding site" evidence="4">
    <location>
        <position position="369"/>
    </location>
    <ligand>
        <name>substrate</name>
    </ligand>
</feature>